<dbReference type="AlphaFoldDB" id="A0A4C1Z9Q2"/>
<proteinExistence type="predicted"/>
<evidence type="ECO:0000313" key="2">
    <source>
        <dbReference type="Proteomes" id="UP000299102"/>
    </source>
</evidence>
<gene>
    <name evidence="1" type="ORF">EVAR_86426_1</name>
</gene>
<comment type="caution">
    <text evidence="1">The sequence shown here is derived from an EMBL/GenBank/DDBJ whole genome shotgun (WGS) entry which is preliminary data.</text>
</comment>
<protein>
    <submittedName>
        <fullName evidence="1">Uncharacterized protein</fullName>
    </submittedName>
</protein>
<evidence type="ECO:0000313" key="1">
    <source>
        <dbReference type="EMBL" id="GBP84430.1"/>
    </source>
</evidence>
<keyword evidence="2" id="KW-1185">Reference proteome</keyword>
<organism evidence="1 2">
    <name type="scientific">Eumeta variegata</name>
    <name type="common">Bagworm moth</name>
    <name type="synonym">Eumeta japonica</name>
    <dbReference type="NCBI Taxonomy" id="151549"/>
    <lineage>
        <taxon>Eukaryota</taxon>
        <taxon>Metazoa</taxon>
        <taxon>Ecdysozoa</taxon>
        <taxon>Arthropoda</taxon>
        <taxon>Hexapoda</taxon>
        <taxon>Insecta</taxon>
        <taxon>Pterygota</taxon>
        <taxon>Neoptera</taxon>
        <taxon>Endopterygota</taxon>
        <taxon>Lepidoptera</taxon>
        <taxon>Glossata</taxon>
        <taxon>Ditrysia</taxon>
        <taxon>Tineoidea</taxon>
        <taxon>Psychidae</taxon>
        <taxon>Oiketicinae</taxon>
        <taxon>Eumeta</taxon>
    </lineage>
</organism>
<sequence length="82" mass="9681">MNVESTTLKKIRRSWSDFIEKKGALNAGRLTLITTTLELYGNTVIQHQSDYIARDRLRWLRLGENRMYPIAQQRQKIDAMWA</sequence>
<dbReference type="Proteomes" id="UP000299102">
    <property type="component" value="Unassembled WGS sequence"/>
</dbReference>
<dbReference type="EMBL" id="BGZK01001678">
    <property type="protein sequence ID" value="GBP84430.1"/>
    <property type="molecule type" value="Genomic_DNA"/>
</dbReference>
<accession>A0A4C1Z9Q2</accession>
<reference evidence="1 2" key="1">
    <citation type="journal article" date="2019" name="Commun. Biol.">
        <title>The bagworm genome reveals a unique fibroin gene that provides high tensile strength.</title>
        <authorList>
            <person name="Kono N."/>
            <person name="Nakamura H."/>
            <person name="Ohtoshi R."/>
            <person name="Tomita M."/>
            <person name="Numata K."/>
            <person name="Arakawa K."/>
        </authorList>
    </citation>
    <scope>NUCLEOTIDE SEQUENCE [LARGE SCALE GENOMIC DNA]</scope>
</reference>
<name>A0A4C1Z9Q2_EUMVA</name>